<reference evidence="4 6" key="1">
    <citation type="submission" date="2018-09" db="EMBL/GenBank/DDBJ databases">
        <title>Genomic investigation of the strawberry pathogen Phytophthora fragariae indicates pathogenicity is determined by transcriptional variation in three key races.</title>
        <authorList>
            <person name="Adams T.M."/>
            <person name="Armitage A.D."/>
            <person name="Sobczyk M.K."/>
            <person name="Bates H.J."/>
            <person name="Dunwell J.M."/>
            <person name="Nellist C.F."/>
            <person name="Harrison R.J."/>
        </authorList>
    </citation>
    <scope>NUCLEOTIDE SEQUENCE [LARGE SCALE GENOMIC DNA]</scope>
    <source>
        <strain evidence="1 4">SCRP249</strain>
        <strain evidence="2 6">SCRP324</strain>
        <strain evidence="3 5">SCRP333</strain>
    </source>
</reference>
<accession>A0A6A3LZH5</accession>
<evidence type="ECO:0000313" key="2">
    <source>
        <dbReference type="EMBL" id="KAE9027469.1"/>
    </source>
</evidence>
<dbReference type="EMBL" id="QXFT01000589">
    <property type="protein sequence ID" value="KAE9340122.1"/>
    <property type="molecule type" value="Genomic_DNA"/>
</dbReference>
<evidence type="ECO:0000313" key="4">
    <source>
        <dbReference type="Proteomes" id="UP000429607"/>
    </source>
</evidence>
<evidence type="ECO:0000313" key="3">
    <source>
        <dbReference type="EMBL" id="KAE9340122.1"/>
    </source>
</evidence>
<dbReference type="Proteomes" id="UP000435112">
    <property type="component" value="Unassembled WGS sequence"/>
</dbReference>
<dbReference type="AlphaFoldDB" id="A0A6A3LZH5"/>
<organism evidence="1 4">
    <name type="scientific">Phytophthora rubi</name>
    <dbReference type="NCBI Taxonomy" id="129364"/>
    <lineage>
        <taxon>Eukaryota</taxon>
        <taxon>Sar</taxon>
        <taxon>Stramenopiles</taxon>
        <taxon>Oomycota</taxon>
        <taxon>Peronosporomycetes</taxon>
        <taxon>Peronosporales</taxon>
        <taxon>Peronosporaceae</taxon>
        <taxon>Phytophthora</taxon>
    </lineage>
</organism>
<dbReference type="EMBL" id="QXFV01000859">
    <property type="protein sequence ID" value="KAE9023430.1"/>
    <property type="molecule type" value="Genomic_DNA"/>
</dbReference>
<gene>
    <name evidence="1" type="ORF">PR001_g12914</name>
    <name evidence="2" type="ORF">PR002_g10658</name>
    <name evidence="3" type="ORF">PR003_g10659</name>
</gene>
<comment type="caution">
    <text evidence="1">The sequence shown here is derived from an EMBL/GenBank/DDBJ whole genome shotgun (WGS) entry which is preliminary data.</text>
</comment>
<dbReference type="Proteomes" id="UP000434957">
    <property type="component" value="Unassembled WGS sequence"/>
</dbReference>
<evidence type="ECO:0000313" key="6">
    <source>
        <dbReference type="Proteomes" id="UP000435112"/>
    </source>
</evidence>
<evidence type="ECO:0000313" key="5">
    <source>
        <dbReference type="Proteomes" id="UP000434957"/>
    </source>
</evidence>
<sequence>MFAVSLLYVLVSSHTHTEPHRTLVADYTNLYTIKNGTGKKYTLVNRPEVRG</sequence>
<dbReference type="Proteomes" id="UP000429607">
    <property type="component" value="Unassembled WGS sequence"/>
</dbReference>
<evidence type="ECO:0000313" key="1">
    <source>
        <dbReference type="EMBL" id="KAE9023430.1"/>
    </source>
</evidence>
<dbReference type="EMBL" id="QXFU01000611">
    <property type="protein sequence ID" value="KAE9027469.1"/>
    <property type="molecule type" value="Genomic_DNA"/>
</dbReference>
<protein>
    <submittedName>
        <fullName evidence="1">Uncharacterized protein</fullName>
    </submittedName>
</protein>
<proteinExistence type="predicted"/>
<name>A0A6A3LZH5_9STRA</name>
<keyword evidence="5" id="KW-1185">Reference proteome</keyword>